<dbReference type="EMBL" id="KI925465">
    <property type="protein sequence ID" value="ETW75811.1"/>
    <property type="molecule type" value="Genomic_DNA"/>
</dbReference>
<evidence type="ECO:0000256" key="1">
    <source>
        <dbReference type="ARBA" id="ARBA00022723"/>
    </source>
</evidence>
<dbReference type="InParanoid" id="W4JSH9"/>
<keyword evidence="4" id="KW-0862">Zinc</keyword>
<reference evidence="7 8" key="1">
    <citation type="journal article" date="2012" name="New Phytol.">
        <title>Insight into trade-off between wood decay and parasitism from the genome of a fungal forest pathogen.</title>
        <authorList>
            <person name="Olson A."/>
            <person name="Aerts A."/>
            <person name="Asiegbu F."/>
            <person name="Belbahri L."/>
            <person name="Bouzid O."/>
            <person name="Broberg A."/>
            <person name="Canback B."/>
            <person name="Coutinho P.M."/>
            <person name="Cullen D."/>
            <person name="Dalman K."/>
            <person name="Deflorio G."/>
            <person name="van Diepen L.T."/>
            <person name="Dunand C."/>
            <person name="Duplessis S."/>
            <person name="Durling M."/>
            <person name="Gonthier P."/>
            <person name="Grimwood J."/>
            <person name="Fossdal C.G."/>
            <person name="Hansson D."/>
            <person name="Henrissat B."/>
            <person name="Hietala A."/>
            <person name="Himmelstrand K."/>
            <person name="Hoffmeister D."/>
            <person name="Hogberg N."/>
            <person name="James T.Y."/>
            <person name="Karlsson M."/>
            <person name="Kohler A."/>
            <person name="Kues U."/>
            <person name="Lee Y.H."/>
            <person name="Lin Y.C."/>
            <person name="Lind M."/>
            <person name="Lindquist E."/>
            <person name="Lombard V."/>
            <person name="Lucas S."/>
            <person name="Lunden K."/>
            <person name="Morin E."/>
            <person name="Murat C."/>
            <person name="Park J."/>
            <person name="Raffaello T."/>
            <person name="Rouze P."/>
            <person name="Salamov A."/>
            <person name="Schmutz J."/>
            <person name="Solheim H."/>
            <person name="Stahlberg J."/>
            <person name="Velez H."/>
            <person name="de Vries R.P."/>
            <person name="Wiebenga A."/>
            <person name="Woodward S."/>
            <person name="Yakovlev I."/>
            <person name="Garbelotto M."/>
            <person name="Martin F."/>
            <person name="Grigoriev I.V."/>
            <person name="Stenlid J."/>
        </authorList>
    </citation>
    <scope>NUCLEOTIDE SEQUENCE [LARGE SCALE GENOMIC DNA]</scope>
    <source>
        <strain evidence="7 8">TC 32-1</strain>
    </source>
</reference>
<feature type="non-terminal residue" evidence="7">
    <location>
        <position position="1"/>
    </location>
</feature>
<keyword evidence="3 5" id="KW-0863">Zinc-finger</keyword>
<evidence type="ECO:0000256" key="5">
    <source>
        <dbReference type="PROSITE-ProRule" id="PRU00042"/>
    </source>
</evidence>
<evidence type="ECO:0000256" key="4">
    <source>
        <dbReference type="ARBA" id="ARBA00022833"/>
    </source>
</evidence>
<keyword evidence="8" id="KW-1185">Reference proteome</keyword>
<dbReference type="PANTHER" id="PTHR24379">
    <property type="entry name" value="KRAB AND ZINC FINGER DOMAIN-CONTAINING"/>
    <property type="match status" value="1"/>
</dbReference>
<feature type="domain" description="C2H2-type" evidence="6">
    <location>
        <begin position="82"/>
        <end position="107"/>
    </location>
</feature>
<evidence type="ECO:0000259" key="6">
    <source>
        <dbReference type="PROSITE" id="PS50157"/>
    </source>
</evidence>
<evidence type="ECO:0000313" key="7">
    <source>
        <dbReference type="EMBL" id="ETW75811.1"/>
    </source>
</evidence>
<sequence length="132" mass="14848">CNTCNRLYSSAPALQQHFRDSTNHPNCGRCDIGFRDPTALNIDVPNHYRVSPNHPRCTKCPTIGFASTEAFEQHIASSHPEFRCKACGQNFSSEASLEGHYRDSLKHPTCPECKISFIDDRALAEVIILHIY</sequence>
<name>W4JSH9_HETIT</name>
<dbReference type="Gene3D" id="3.30.160.60">
    <property type="entry name" value="Classic Zinc Finger"/>
    <property type="match status" value="1"/>
</dbReference>
<dbReference type="PROSITE" id="PS50157">
    <property type="entry name" value="ZINC_FINGER_C2H2_2"/>
    <property type="match status" value="1"/>
</dbReference>
<dbReference type="Pfam" id="PF12874">
    <property type="entry name" value="zf-met"/>
    <property type="match status" value="1"/>
</dbReference>
<dbReference type="SMART" id="SM00355">
    <property type="entry name" value="ZnF_C2H2"/>
    <property type="match status" value="3"/>
</dbReference>
<dbReference type="InterPro" id="IPR013087">
    <property type="entry name" value="Znf_C2H2_type"/>
</dbReference>
<dbReference type="KEGG" id="hir:HETIRDRAFT_243164"/>
<dbReference type="Proteomes" id="UP000030671">
    <property type="component" value="Unassembled WGS sequence"/>
</dbReference>
<dbReference type="OrthoDB" id="6105938at2759"/>
<accession>W4JSH9</accession>
<dbReference type="AlphaFoldDB" id="W4JSH9"/>
<dbReference type="GeneID" id="20668966"/>
<dbReference type="eggNOG" id="ENOG502RD5A">
    <property type="taxonomic scope" value="Eukaryota"/>
</dbReference>
<dbReference type="GO" id="GO:0008270">
    <property type="term" value="F:zinc ion binding"/>
    <property type="evidence" value="ECO:0007669"/>
    <property type="project" value="UniProtKB-KW"/>
</dbReference>
<dbReference type="SUPFAM" id="SSF57667">
    <property type="entry name" value="beta-beta-alpha zinc fingers"/>
    <property type="match status" value="1"/>
</dbReference>
<dbReference type="RefSeq" id="XP_009552062.1">
    <property type="nucleotide sequence ID" value="XM_009553767.1"/>
</dbReference>
<dbReference type="InterPro" id="IPR036236">
    <property type="entry name" value="Znf_C2H2_sf"/>
</dbReference>
<dbReference type="HOGENOM" id="CLU_002678_42_11_1"/>
<keyword evidence="1" id="KW-0479">Metal-binding</keyword>
<evidence type="ECO:0000313" key="8">
    <source>
        <dbReference type="Proteomes" id="UP000030671"/>
    </source>
</evidence>
<feature type="non-terminal residue" evidence="7">
    <location>
        <position position="132"/>
    </location>
</feature>
<proteinExistence type="predicted"/>
<keyword evidence="2" id="KW-0677">Repeat</keyword>
<evidence type="ECO:0000256" key="3">
    <source>
        <dbReference type="ARBA" id="ARBA00022771"/>
    </source>
</evidence>
<dbReference type="PANTHER" id="PTHR24379:SF121">
    <property type="entry name" value="C2H2-TYPE DOMAIN-CONTAINING PROTEIN"/>
    <property type="match status" value="1"/>
</dbReference>
<protein>
    <recommendedName>
        <fullName evidence="6">C2H2-type domain-containing protein</fullName>
    </recommendedName>
</protein>
<evidence type="ECO:0000256" key="2">
    <source>
        <dbReference type="ARBA" id="ARBA00022737"/>
    </source>
</evidence>
<organism evidence="7 8">
    <name type="scientific">Heterobasidion irregulare (strain TC 32-1)</name>
    <dbReference type="NCBI Taxonomy" id="747525"/>
    <lineage>
        <taxon>Eukaryota</taxon>
        <taxon>Fungi</taxon>
        <taxon>Dikarya</taxon>
        <taxon>Basidiomycota</taxon>
        <taxon>Agaricomycotina</taxon>
        <taxon>Agaricomycetes</taxon>
        <taxon>Russulales</taxon>
        <taxon>Bondarzewiaceae</taxon>
        <taxon>Heterobasidion</taxon>
        <taxon>Heterobasidion annosum species complex</taxon>
    </lineage>
</organism>
<gene>
    <name evidence="7" type="ORF">HETIRDRAFT_243164</name>
</gene>